<feature type="compositionally biased region" description="Low complexity" evidence="7">
    <location>
        <begin position="454"/>
        <end position="465"/>
    </location>
</feature>
<dbReference type="PANTHER" id="PTHR44329">
    <property type="entry name" value="SERINE/THREONINE-PROTEIN KINASE TNNI3K-RELATED"/>
    <property type="match status" value="1"/>
</dbReference>
<organism evidence="9 10">
    <name type="scientific">Trema orientale</name>
    <name type="common">Charcoal tree</name>
    <name type="synonym">Celtis orientalis</name>
    <dbReference type="NCBI Taxonomy" id="63057"/>
    <lineage>
        <taxon>Eukaryota</taxon>
        <taxon>Viridiplantae</taxon>
        <taxon>Streptophyta</taxon>
        <taxon>Embryophyta</taxon>
        <taxon>Tracheophyta</taxon>
        <taxon>Spermatophyta</taxon>
        <taxon>Magnoliopsida</taxon>
        <taxon>eudicotyledons</taxon>
        <taxon>Gunneridae</taxon>
        <taxon>Pentapetalae</taxon>
        <taxon>rosids</taxon>
        <taxon>fabids</taxon>
        <taxon>Rosales</taxon>
        <taxon>Cannabaceae</taxon>
        <taxon>Trema</taxon>
    </lineage>
</organism>
<dbReference type="Gene3D" id="1.25.40.20">
    <property type="entry name" value="Ankyrin repeat-containing domain"/>
    <property type="match status" value="1"/>
</dbReference>
<dbReference type="PROSITE" id="PS50011">
    <property type="entry name" value="PROTEIN_KINASE_DOM"/>
    <property type="match status" value="1"/>
</dbReference>
<keyword evidence="6" id="KW-0040">ANK repeat</keyword>
<dbReference type="GO" id="GO:0004674">
    <property type="term" value="F:protein serine/threonine kinase activity"/>
    <property type="evidence" value="ECO:0007669"/>
    <property type="project" value="UniProtKB-KW"/>
</dbReference>
<dbReference type="InterPro" id="IPR000719">
    <property type="entry name" value="Prot_kinase_dom"/>
</dbReference>
<dbReference type="FunFam" id="1.25.40.20:FF:000439">
    <property type="entry name" value="Integrin-linked protein kinase family"/>
    <property type="match status" value="1"/>
</dbReference>
<dbReference type="PANTHER" id="PTHR44329:SF140">
    <property type="entry name" value="INACTIVE PROTEIN TYROSINE KINASE PTKL"/>
    <property type="match status" value="1"/>
</dbReference>
<proteinExistence type="inferred from homology"/>
<comment type="similarity">
    <text evidence="1">Belongs to the protein kinase superfamily. TKL Ser/Thr protein kinase family.</text>
</comment>
<dbReference type="CDD" id="cd13999">
    <property type="entry name" value="STKc_MAP3K-like"/>
    <property type="match status" value="1"/>
</dbReference>
<dbReference type="FunFam" id="1.10.510.10:FF:000763">
    <property type="entry name" value="Os01g0748600 protein"/>
    <property type="match status" value="1"/>
</dbReference>
<dbReference type="Proteomes" id="UP000237000">
    <property type="component" value="Unassembled WGS sequence"/>
</dbReference>
<evidence type="ECO:0000256" key="7">
    <source>
        <dbReference type="SAM" id="MobiDB-lite"/>
    </source>
</evidence>
<keyword evidence="3" id="KW-0547">Nucleotide-binding</keyword>
<feature type="region of interest" description="Disordered" evidence="7">
    <location>
        <begin position="445"/>
        <end position="465"/>
    </location>
</feature>
<dbReference type="InterPro" id="IPR001245">
    <property type="entry name" value="Ser-Thr/Tyr_kinase_cat_dom"/>
</dbReference>
<protein>
    <submittedName>
        <fullName evidence="9">Serine/threonine protein kinase</fullName>
    </submittedName>
</protein>
<dbReference type="PIRSF" id="PIRSF000654">
    <property type="entry name" value="Integrin-linked_kinase"/>
    <property type="match status" value="1"/>
</dbReference>
<reference evidence="10" key="1">
    <citation type="submission" date="2016-06" db="EMBL/GenBank/DDBJ databases">
        <title>Parallel loss of symbiosis genes in relatives of nitrogen-fixing non-legume Parasponia.</title>
        <authorList>
            <person name="Van Velzen R."/>
            <person name="Holmer R."/>
            <person name="Bu F."/>
            <person name="Rutten L."/>
            <person name="Van Zeijl A."/>
            <person name="Liu W."/>
            <person name="Santuari L."/>
            <person name="Cao Q."/>
            <person name="Sharma T."/>
            <person name="Shen D."/>
            <person name="Roswanjaya Y."/>
            <person name="Wardhani T."/>
            <person name="Kalhor M.S."/>
            <person name="Jansen J."/>
            <person name="Van den Hoogen J."/>
            <person name="Gungor B."/>
            <person name="Hartog M."/>
            <person name="Hontelez J."/>
            <person name="Verver J."/>
            <person name="Yang W.-C."/>
            <person name="Schijlen E."/>
            <person name="Repin R."/>
            <person name="Schilthuizen M."/>
            <person name="Schranz E."/>
            <person name="Heidstra R."/>
            <person name="Miyata K."/>
            <person name="Fedorova E."/>
            <person name="Kohlen W."/>
            <person name="Bisseling T."/>
            <person name="Smit S."/>
            <person name="Geurts R."/>
        </authorList>
    </citation>
    <scope>NUCLEOTIDE SEQUENCE [LARGE SCALE GENOMIC DNA]</scope>
    <source>
        <strain evidence="10">cv. RG33-2</strain>
    </source>
</reference>
<evidence type="ECO:0000256" key="2">
    <source>
        <dbReference type="ARBA" id="ARBA00022679"/>
    </source>
</evidence>
<evidence type="ECO:0000256" key="4">
    <source>
        <dbReference type="ARBA" id="ARBA00022777"/>
    </source>
</evidence>
<dbReference type="PROSITE" id="PS50297">
    <property type="entry name" value="ANK_REP_REGION"/>
    <property type="match status" value="1"/>
</dbReference>
<accession>A0A2P5D7A1</accession>
<dbReference type="AlphaFoldDB" id="A0A2P5D7A1"/>
<evidence type="ECO:0000256" key="6">
    <source>
        <dbReference type="PROSITE-ProRule" id="PRU00023"/>
    </source>
</evidence>
<evidence type="ECO:0000256" key="1">
    <source>
        <dbReference type="ARBA" id="ARBA00005843"/>
    </source>
</evidence>
<dbReference type="SMART" id="SM00248">
    <property type="entry name" value="ANK"/>
    <property type="match status" value="3"/>
</dbReference>
<feature type="domain" description="Protein kinase" evidence="8">
    <location>
        <begin position="129"/>
        <end position="424"/>
    </location>
</feature>
<dbReference type="FunFam" id="3.30.200.20:FF:000180">
    <property type="entry name" value="serine/threonine-protein kinase STY46-like"/>
    <property type="match status" value="1"/>
</dbReference>
<dbReference type="InParanoid" id="A0A2P5D7A1"/>
<sequence>METAKTTALRFTLGKQSSMAPEPDDSEPRKREDGDGDGDDESVRIDPRVRLMYLANEGDLDGIRELLESGIDVNFRDIDDRTALHVAACQGFYDVVQLLLERGAQLDTKDRWGSTPLADAIHYKNQDVIKLLEKHGAKPVMAPMHVRHAREVPEYEIDPKELDFSNSVEIDKGTFRIASWRGIEVAVKKLGEGVVVDEDKVRAFRDELALLQKIRHPNVVQFLGAVTQSSPMMIVTEYLPKGDLRVFLNRKGALKPTTAVKFALDIARGMSYLHENKPEPIIHRDLEPSNILRDDSGHLKVADFGVSKLLTVKEDKPLTCQETSCRYVAPEVFQNEEYDTKVDVFSFALILQEMIEGCPPFSAKQDTEVPKVYAASERPPFRAPAKRYAHGLKELIEACWNEKPAKRPTFRQIITRLESIHNTLGHKGRWKVRPPMKCFQNLEAMLRKDHSNPSSRSSRSSTSSL</sequence>
<dbReference type="Pfam" id="PF07714">
    <property type="entry name" value="PK_Tyr_Ser-Thr"/>
    <property type="match status" value="1"/>
</dbReference>
<evidence type="ECO:0000256" key="5">
    <source>
        <dbReference type="ARBA" id="ARBA00022840"/>
    </source>
</evidence>
<evidence type="ECO:0000313" key="9">
    <source>
        <dbReference type="EMBL" id="PON69165.1"/>
    </source>
</evidence>
<dbReference type="STRING" id="63057.A0A2P5D7A1"/>
<keyword evidence="9" id="KW-0723">Serine/threonine-protein kinase</keyword>
<dbReference type="InterPro" id="IPR011009">
    <property type="entry name" value="Kinase-like_dom_sf"/>
</dbReference>
<evidence type="ECO:0000256" key="3">
    <source>
        <dbReference type="ARBA" id="ARBA00022741"/>
    </source>
</evidence>
<dbReference type="EMBL" id="JXTC01000290">
    <property type="protein sequence ID" value="PON69165.1"/>
    <property type="molecule type" value="Genomic_DNA"/>
</dbReference>
<dbReference type="SUPFAM" id="SSF56112">
    <property type="entry name" value="Protein kinase-like (PK-like)"/>
    <property type="match status" value="1"/>
</dbReference>
<dbReference type="InterPro" id="IPR036770">
    <property type="entry name" value="Ankyrin_rpt-contain_sf"/>
</dbReference>
<keyword evidence="2" id="KW-0808">Transferase</keyword>
<keyword evidence="10" id="KW-1185">Reference proteome</keyword>
<dbReference type="InterPro" id="IPR051681">
    <property type="entry name" value="Ser/Thr_Kinases-Pseudokinases"/>
</dbReference>
<dbReference type="FunCoup" id="A0A2P5D7A1">
    <property type="interactions" value="608"/>
</dbReference>
<dbReference type="PROSITE" id="PS50088">
    <property type="entry name" value="ANK_REPEAT"/>
    <property type="match status" value="1"/>
</dbReference>
<dbReference type="Gene3D" id="3.30.200.20">
    <property type="entry name" value="Phosphorylase Kinase, domain 1"/>
    <property type="match status" value="1"/>
</dbReference>
<evidence type="ECO:0000259" key="8">
    <source>
        <dbReference type="PROSITE" id="PS50011"/>
    </source>
</evidence>
<feature type="repeat" description="ANK" evidence="6">
    <location>
        <begin position="79"/>
        <end position="111"/>
    </location>
</feature>
<dbReference type="OrthoDB" id="4062651at2759"/>
<keyword evidence="5" id="KW-0067">ATP-binding</keyword>
<comment type="caution">
    <text evidence="9">The sequence shown here is derived from an EMBL/GenBank/DDBJ whole genome shotgun (WGS) entry which is preliminary data.</text>
</comment>
<dbReference type="SUPFAM" id="SSF48403">
    <property type="entry name" value="Ankyrin repeat"/>
    <property type="match status" value="1"/>
</dbReference>
<name>A0A2P5D7A1_TREOI</name>
<feature type="region of interest" description="Disordered" evidence="7">
    <location>
        <begin position="1"/>
        <end position="43"/>
    </location>
</feature>
<dbReference type="Pfam" id="PF12796">
    <property type="entry name" value="Ank_2"/>
    <property type="match status" value="1"/>
</dbReference>
<dbReference type="GO" id="GO:0005524">
    <property type="term" value="F:ATP binding"/>
    <property type="evidence" value="ECO:0007669"/>
    <property type="project" value="UniProtKB-KW"/>
</dbReference>
<dbReference type="InterPro" id="IPR002110">
    <property type="entry name" value="Ankyrin_rpt"/>
</dbReference>
<gene>
    <name evidence="9" type="ORF">TorRG33x02_259920</name>
</gene>
<evidence type="ECO:0000313" key="10">
    <source>
        <dbReference type="Proteomes" id="UP000237000"/>
    </source>
</evidence>
<keyword evidence="4 9" id="KW-0418">Kinase</keyword>
<dbReference type="Gene3D" id="1.10.510.10">
    <property type="entry name" value="Transferase(Phosphotransferase) domain 1"/>
    <property type="match status" value="1"/>
</dbReference>